<reference evidence="1 2" key="2">
    <citation type="journal article" date="2010" name="Stand. Genomic Sci.">
        <title>Complete genome sequence of Chitinophaga pinensis type strain (UQM 2034).</title>
        <authorList>
            <person name="Glavina Del Rio T."/>
            <person name="Abt B."/>
            <person name="Spring S."/>
            <person name="Lapidus A."/>
            <person name="Nolan M."/>
            <person name="Tice H."/>
            <person name="Copeland A."/>
            <person name="Cheng J.F."/>
            <person name="Chen F."/>
            <person name="Bruce D."/>
            <person name="Goodwin L."/>
            <person name="Pitluck S."/>
            <person name="Ivanova N."/>
            <person name="Mavromatis K."/>
            <person name="Mikhailova N."/>
            <person name="Pati A."/>
            <person name="Chen A."/>
            <person name="Palaniappan K."/>
            <person name="Land M."/>
            <person name="Hauser L."/>
            <person name="Chang Y.J."/>
            <person name="Jeffries C.D."/>
            <person name="Chain P."/>
            <person name="Saunders E."/>
            <person name="Detter J.C."/>
            <person name="Brettin T."/>
            <person name="Rohde M."/>
            <person name="Goker M."/>
            <person name="Bristow J."/>
            <person name="Eisen J.A."/>
            <person name="Markowitz V."/>
            <person name="Hugenholtz P."/>
            <person name="Kyrpides N.C."/>
            <person name="Klenk H.P."/>
            <person name="Lucas S."/>
        </authorList>
    </citation>
    <scope>NUCLEOTIDE SEQUENCE [LARGE SCALE GENOMIC DNA]</scope>
    <source>
        <strain evidence="2">ATCC 43595 / DSM 2588 / LMG 13176 / NBRC 15968 / NCIMB 11800 / UQM 2034</strain>
    </source>
</reference>
<dbReference type="AlphaFoldDB" id="A0A979G476"/>
<sequence length="353" mass="38159">MYSKTTPATVKVSHCKALFLSFLFSIAFFPLFGQSGYVIHSEQAPIKGIRGMNVVNHSVIWVSGTEGKVGRSVSNRGTNWEWLTVPGYDTCDWRSLVAFSDKRALLLNAGEPAHIVLTTDGGQSWKEVYTNTAKGIFFDGMVFKNAAEGMAIGDPVDGKFTIIRTMDSGKTWQPDPPAKLPEAKEGEAIFAASGTSLRMLPNGQACFVTGGKHSRFFIGWDKWKANNWNFTQGESSQGAFSVAFADQLNGVAVGGDYLKDSVTTNNCFITKDGGRSWQVAVTSPGGYRSCVQHITGKKYLATGPSGTDISEDGGLNWHTISKEGFHVAGVAPGGVFVWLAGSKKTGHFRTMQQ</sequence>
<protein>
    <submittedName>
        <fullName evidence="1">Oxidoreductase</fullName>
    </submittedName>
</protein>
<evidence type="ECO:0000313" key="1">
    <source>
        <dbReference type="EMBL" id="ACU60569.1"/>
    </source>
</evidence>
<dbReference type="InterPro" id="IPR036278">
    <property type="entry name" value="Sialidase_sf"/>
</dbReference>
<gene>
    <name evidence="1" type="ordered locus">Cpin_3100</name>
</gene>
<dbReference type="SUPFAM" id="SSF50939">
    <property type="entry name" value="Sialidases"/>
    <property type="match status" value="1"/>
</dbReference>
<name>A0A979G476_CHIPD</name>
<dbReference type="KEGG" id="cpi:Cpin_3100"/>
<dbReference type="Gene3D" id="2.130.10.10">
    <property type="entry name" value="YVTN repeat-like/Quinoprotein amine dehydrogenase"/>
    <property type="match status" value="1"/>
</dbReference>
<reference evidence="2" key="1">
    <citation type="submission" date="2009-08" db="EMBL/GenBank/DDBJ databases">
        <title>The complete genome of Chitinophaga pinensis DSM 2588.</title>
        <authorList>
            <consortium name="US DOE Joint Genome Institute (JGI-PGF)"/>
            <person name="Lucas S."/>
            <person name="Copeland A."/>
            <person name="Lapidus A."/>
            <person name="Glavina del Rio T."/>
            <person name="Dalin E."/>
            <person name="Tice H."/>
            <person name="Bruce D."/>
            <person name="Goodwin L."/>
            <person name="Pitluck S."/>
            <person name="Kyrpides N."/>
            <person name="Mavromatis K."/>
            <person name="Ivanova N."/>
            <person name="Mikhailova N."/>
            <person name="Sims D."/>
            <person name="Meinche L."/>
            <person name="Brettin T."/>
            <person name="Detter J.C."/>
            <person name="Han C."/>
            <person name="Larimer F."/>
            <person name="Land M."/>
            <person name="Hauser L."/>
            <person name="Markowitz V."/>
            <person name="Cheng J.-F."/>
            <person name="Hugenholtz P."/>
            <person name="Woyke T."/>
            <person name="Wu D."/>
            <person name="Spring S."/>
            <person name="Klenk H.-P."/>
            <person name="Eisen J.A."/>
        </authorList>
    </citation>
    <scope>NUCLEOTIDE SEQUENCE [LARGE SCALE GENOMIC DNA]</scope>
    <source>
        <strain evidence="2">ATCC 43595 / DSM 2588 / LMG 13176 / NBRC 15968 / NCIMB 11800 / UQM 2034</strain>
    </source>
</reference>
<dbReference type="PANTHER" id="PTHR47199:SF2">
    <property type="entry name" value="PHOTOSYSTEM II STABILITY_ASSEMBLY FACTOR HCF136, CHLOROPLASTIC"/>
    <property type="match status" value="1"/>
</dbReference>
<dbReference type="EMBL" id="CP001699">
    <property type="protein sequence ID" value="ACU60569.1"/>
    <property type="molecule type" value="Genomic_DNA"/>
</dbReference>
<proteinExistence type="predicted"/>
<organism evidence="1 2">
    <name type="scientific">Chitinophaga pinensis (strain ATCC 43595 / DSM 2588 / LMG 13176 / NBRC 15968 / NCIMB 11800 / UQM 2034)</name>
    <dbReference type="NCBI Taxonomy" id="485918"/>
    <lineage>
        <taxon>Bacteria</taxon>
        <taxon>Pseudomonadati</taxon>
        <taxon>Bacteroidota</taxon>
        <taxon>Chitinophagia</taxon>
        <taxon>Chitinophagales</taxon>
        <taxon>Chitinophagaceae</taxon>
        <taxon>Chitinophaga</taxon>
    </lineage>
</organism>
<accession>A0A979G476</accession>
<dbReference type="InterPro" id="IPR015943">
    <property type="entry name" value="WD40/YVTN_repeat-like_dom_sf"/>
</dbReference>
<dbReference type="PANTHER" id="PTHR47199">
    <property type="entry name" value="PHOTOSYSTEM II STABILITY/ASSEMBLY FACTOR HCF136, CHLOROPLASTIC"/>
    <property type="match status" value="1"/>
</dbReference>
<dbReference type="Proteomes" id="UP000002215">
    <property type="component" value="Chromosome"/>
</dbReference>
<evidence type="ECO:0000313" key="2">
    <source>
        <dbReference type="Proteomes" id="UP000002215"/>
    </source>
</evidence>